<dbReference type="InterPro" id="IPR036305">
    <property type="entry name" value="RGS_sf"/>
</dbReference>
<dbReference type="VEuPathDB" id="AmoebaDB:NF0128110"/>
<evidence type="ECO:0000313" key="3">
    <source>
        <dbReference type="EMBL" id="KAF0984692.1"/>
    </source>
</evidence>
<dbReference type="SMART" id="SM00315">
    <property type="entry name" value="RGS"/>
    <property type="match status" value="1"/>
</dbReference>
<dbReference type="Proteomes" id="UP000444721">
    <property type="component" value="Unassembled WGS sequence"/>
</dbReference>
<dbReference type="SUPFAM" id="SSF48097">
    <property type="entry name" value="Regulator of G-protein signaling, RGS"/>
    <property type="match status" value="1"/>
</dbReference>
<dbReference type="Gene3D" id="1.10.167.10">
    <property type="entry name" value="Regulator of G-protein Signalling 4, domain 2"/>
    <property type="match status" value="1"/>
</dbReference>
<dbReference type="AlphaFoldDB" id="A0A6A5CC85"/>
<dbReference type="PROSITE" id="PS50132">
    <property type="entry name" value="RGS"/>
    <property type="match status" value="1"/>
</dbReference>
<protein>
    <recommendedName>
        <fullName evidence="2">RGS domain-containing protein</fullName>
    </recommendedName>
</protein>
<sequence length="979" mass="110461">MSASTAATTSSHYYHQQTSSASSQHQRVVNTSLSEPVPFQQLESSCTVNPKNNFGQDNNKNCHKKSSHFPSCYTNHHHQQTMPISNQFSNGEYHHTNIECNHHHEEKRYPSETTTTTNIPNPLIHSSSSSTMTSNNNNIINSKNTTLSQNSLSFFEFLDDDSSSSTTFCLSSSSSSSVFNNHNNSINNNFDTLNQENDAENGDHHQRLKSSPRNPSTPPTSRPKSLSILSFPSSTAMNTSSSTVTNSTNASNPVGTTTTNTTPQKNVDWRRSLKRLANHHHSSSASSLASFSSREHTPPQHTPPQSQHFQHYSPHNIHQMYQNSSNAAGQGPPVVSLPSSSIREYPYRVNSATSPTSSSVIRVYSPPGEDEDSVSNQSSQNKTNRSSFSSLNSSMIFEDDNIYDFTSSIGGRSIHLIHLLLHPTTKALFKDYCEKIRVLELFDCLESIRLYYVAIDTFKSEAHKKKIDDMRLTLNLNNNSISVDDLMVSGMTINGGDTNRKQDTKKKRVSLSSSNSKTFKSKRQSVALLFNNNNLLEALQQKLNADMGLDSYSQSLSGLFTLGGNERDQIHIEDISKENREILKQKAEAIFNEFLSPQSIREINVDASVRSSIQTSLKSLKNCENCEQTCSLFETTFDELRIIILRQLKTDVLFRFEKSDTWLSFVSNPAHKDIVAQVLDYSNSVWGSNNCHSGLCYTKFTKKEFVRDNVNIEDYNFLKQVIFSYHGRNWQTLKPTTKDSPFSIYYSKGKYYVDQEALGIKFGCFKETANLPFSAEEVLSAMHSKLVQSILDESLNVDATLFCLKTIPHRYMEGILPGNVTKLAINLPIVLSNQRCCYQALSIMYDPTTERYYSFSKPILFNENYTFSDKDVQGILINMMCVERVTDTSCKYSNVTISNFGGILKNKVFKKVPLKRAKNVQALLFEQLNENRNNLFNNVRDGYEMCLDLLSRYSTCSNIAIPHFPKSFGELQEKFCGYF</sequence>
<feature type="compositionally biased region" description="Polar residues" evidence="1">
    <location>
        <begin position="374"/>
        <end position="385"/>
    </location>
</feature>
<evidence type="ECO:0000256" key="1">
    <source>
        <dbReference type="SAM" id="MobiDB-lite"/>
    </source>
</evidence>
<keyword evidence="4" id="KW-1185">Reference proteome</keyword>
<dbReference type="InterPro" id="IPR044926">
    <property type="entry name" value="RGS_subdomain_2"/>
</dbReference>
<feature type="compositionally biased region" description="Low complexity" evidence="1">
    <location>
        <begin position="126"/>
        <end position="136"/>
    </location>
</feature>
<feature type="region of interest" description="Disordered" evidence="1">
    <location>
        <begin position="111"/>
        <end position="136"/>
    </location>
</feature>
<dbReference type="Pfam" id="PF00615">
    <property type="entry name" value="RGS"/>
    <property type="match status" value="1"/>
</dbReference>
<evidence type="ECO:0000259" key="2">
    <source>
        <dbReference type="PROSITE" id="PS50132"/>
    </source>
</evidence>
<dbReference type="VEuPathDB" id="AmoebaDB:FDP41_000591"/>
<dbReference type="OrthoDB" id="196547at2759"/>
<accession>A0A6A5CC85</accession>
<feature type="region of interest" description="Disordered" evidence="1">
    <location>
        <begin position="348"/>
        <end position="388"/>
    </location>
</feature>
<reference evidence="3 4" key="1">
    <citation type="journal article" date="2019" name="Sci. Rep.">
        <title>Nanopore sequencing improves the draft genome of the human pathogenic amoeba Naegleria fowleri.</title>
        <authorList>
            <person name="Liechti N."/>
            <person name="Schurch N."/>
            <person name="Bruggmann R."/>
            <person name="Wittwer M."/>
        </authorList>
    </citation>
    <scope>NUCLEOTIDE SEQUENCE [LARGE SCALE GENOMIC DNA]</scope>
    <source>
        <strain evidence="3 4">ATCC 30894</strain>
    </source>
</reference>
<feature type="region of interest" description="Disordered" evidence="1">
    <location>
        <begin position="187"/>
        <end position="311"/>
    </location>
</feature>
<organism evidence="3 4">
    <name type="scientific">Naegleria fowleri</name>
    <name type="common">Brain eating amoeba</name>
    <dbReference type="NCBI Taxonomy" id="5763"/>
    <lineage>
        <taxon>Eukaryota</taxon>
        <taxon>Discoba</taxon>
        <taxon>Heterolobosea</taxon>
        <taxon>Tetramitia</taxon>
        <taxon>Eutetramitia</taxon>
        <taxon>Vahlkampfiidae</taxon>
        <taxon>Naegleria</taxon>
    </lineage>
</organism>
<feature type="region of interest" description="Disordered" evidence="1">
    <location>
        <begin position="1"/>
        <end position="29"/>
    </location>
</feature>
<comment type="caution">
    <text evidence="3">The sequence shown here is derived from an EMBL/GenBank/DDBJ whole genome shotgun (WGS) entry which is preliminary data.</text>
</comment>
<feature type="compositionally biased region" description="Low complexity" evidence="1">
    <location>
        <begin position="283"/>
        <end position="292"/>
    </location>
</feature>
<proteinExistence type="predicted"/>
<feature type="domain" description="RGS" evidence="2">
    <location>
        <begin position="572"/>
        <end position="666"/>
    </location>
</feature>
<dbReference type="RefSeq" id="XP_044569405.1">
    <property type="nucleotide sequence ID" value="XM_044709486.1"/>
</dbReference>
<dbReference type="GeneID" id="68107809"/>
<feature type="region of interest" description="Disordered" evidence="1">
    <location>
        <begin position="494"/>
        <end position="514"/>
    </location>
</feature>
<evidence type="ECO:0000313" key="4">
    <source>
        <dbReference type="Proteomes" id="UP000444721"/>
    </source>
</evidence>
<dbReference type="InterPro" id="IPR016137">
    <property type="entry name" value="RGS"/>
</dbReference>
<dbReference type="VEuPathDB" id="AmoebaDB:NfTy_002250"/>
<dbReference type="CDD" id="cd07440">
    <property type="entry name" value="RGS"/>
    <property type="match status" value="1"/>
</dbReference>
<gene>
    <name evidence="3" type="ORF">FDP41_000591</name>
</gene>
<feature type="compositionally biased region" description="Polar residues" evidence="1">
    <location>
        <begin position="350"/>
        <end position="360"/>
    </location>
</feature>
<feature type="compositionally biased region" description="Low complexity" evidence="1">
    <location>
        <begin position="1"/>
        <end position="26"/>
    </location>
</feature>
<feature type="compositionally biased region" description="Low complexity" evidence="1">
    <location>
        <begin position="233"/>
        <end position="262"/>
    </location>
</feature>
<feature type="compositionally biased region" description="Basic residues" evidence="1">
    <location>
        <begin position="272"/>
        <end position="282"/>
    </location>
</feature>
<name>A0A6A5CC85_NAEFO</name>
<dbReference type="EMBL" id="VFQX01000002">
    <property type="protein sequence ID" value="KAF0984692.1"/>
    <property type="molecule type" value="Genomic_DNA"/>
</dbReference>